<dbReference type="WBParaSite" id="ACRNAN_scaffold1545.g33127.t1">
    <property type="protein sequence ID" value="ACRNAN_scaffold1545.g33127.t1"/>
    <property type="gene ID" value="ACRNAN_scaffold1545.g33127"/>
</dbReference>
<dbReference type="GO" id="GO:0016020">
    <property type="term" value="C:membrane"/>
    <property type="evidence" value="ECO:0007669"/>
    <property type="project" value="TreeGrafter"/>
</dbReference>
<dbReference type="GO" id="GO:0015031">
    <property type="term" value="P:protein transport"/>
    <property type="evidence" value="ECO:0007669"/>
    <property type="project" value="UniProtKB-KW"/>
</dbReference>
<reference evidence="7" key="1">
    <citation type="submission" date="2022-11" db="UniProtKB">
        <authorList>
            <consortium name="WormBaseParasite"/>
        </authorList>
    </citation>
    <scope>IDENTIFICATION</scope>
</reference>
<keyword evidence="4" id="KW-0653">Protein transport</keyword>
<comment type="subcellular location">
    <subcellularLocation>
        <location evidence="1">Cytoplasm</location>
    </subcellularLocation>
</comment>
<dbReference type="Proteomes" id="UP000887540">
    <property type="component" value="Unplaced"/>
</dbReference>
<dbReference type="PANTHER" id="PTHR12894:SF27">
    <property type="entry name" value="TRANSFORMING GROWTH FACTOR-BETA RECEPTOR-ASSOCIATED PROTEIN 1"/>
    <property type="match status" value="1"/>
</dbReference>
<evidence type="ECO:0000256" key="2">
    <source>
        <dbReference type="ARBA" id="ARBA00022448"/>
    </source>
</evidence>
<protein>
    <submittedName>
        <fullName evidence="7">CNH domain-containing protein</fullName>
    </submittedName>
</protein>
<organism evidence="6 7">
    <name type="scientific">Acrobeloides nanus</name>
    <dbReference type="NCBI Taxonomy" id="290746"/>
    <lineage>
        <taxon>Eukaryota</taxon>
        <taxon>Metazoa</taxon>
        <taxon>Ecdysozoa</taxon>
        <taxon>Nematoda</taxon>
        <taxon>Chromadorea</taxon>
        <taxon>Rhabditida</taxon>
        <taxon>Tylenchina</taxon>
        <taxon>Cephalobomorpha</taxon>
        <taxon>Cephaloboidea</taxon>
        <taxon>Cephalobidae</taxon>
        <taxon>Acrobeloides</taxon>
    </lineage>
</organism>
<sequence>MIVSDKTLYFIDIDMYQIVSSSGEGHVGRIVLNMDPVTDNPFILQIAIVVSSKEIWVCEKFEDNFDTKHQISVASPVLAMYYSRYCLCYATDREYFVRDLLNKVTISLFPFENTVMYPNITGVGSEEVMLSGMQGLVIFANKEGVSSRPPIFVGSGSIRSFSFVSPFIYVLTDVGLNIYNIDSQQLNQTIPVESFKFLSNIDGTIFLVRENGLSFVSQIVWSQQVEEKMKENVKDALSLAKELLVSNSLEKNYSAMQKFKEFQARAAFTYLEEGKEEEAFDLLIESESNPQKVIDLVDDLILSQKNVDSEKSKKISLELVETYLSKIRSADWADSYHQSIDAALARIFVLNGKISDISKLENTDWNDEHYRKWLQSINHFNLAAELAFDSCSYEEAFTIWKKLAEKQIEDPLFDVNLCFDRLKQVDAVRLWNEILSWLTPIDPERSMEAFINFDRLSADEVLSLFDSYPSVQLRYLCHIVSNPELCNRCSLSTKQLHVKLFQLYINELKVLNASNLNSGKYKEIRRQLHRFIFDFDLGDIDELLQLIGNDKSLAVESLLLQARRGNPTEIMKMLVHMDLNAAELLCTSLPTFSSSLLPILLNAYTKKDKTNEDIRKRIGTILSKLDSSINAKEVLQDLPQDMNCSEVCDFLKRNPVTVF</sequence>
<evidence type="ECO:0000256" key="3">
    <source>
        <dbReference type="ARBA" id="ARBA00022490"/>
    </source>
</evidence>
<evidence type="ECO:0000256" key="1">
    <source>
        <dbReference type="ARBA" id="ARBA00004496"/>
    </source>
</evidence>
<evidence type="ECO:0000259" key="5">
    <source>
        <dbReference type="PROSITE" id="PS50219"/>
    </source>
</evidence>
<feature type="domain" description="CNH" evidence="5">
    <location>
        <begin position="1"/>
        <end position="205"/>
    </location>
</feature>
<keyword evidence="3" id="KW-0963">Cytoplasm</keyword>
<dbReference type="PANTHER" id="PTHR12894">
    <property type="entry name" value="CNH DOMAIN CONTAINING"/>
    <property type="match status" value="1"/>
</dbReference>
<dbReference type="PROSITE" id="PS50219">
    <property type="entry name" value="CNH"/>
    <property type="match status" value="1"/>
</dbReference>
<dbReference type="InterPro" id="IPR032914">
    <property type="entry name" value="Vam6/VPS39/TRAP1"/>
</dbReference>
<dbReference type="GO" id="GO:0006914">
    <property type="term" value="P:autophagy"/>
    <property type="evidence" value="ECO:0007669"/>
    <property type="project" value="TreeGrafter"/>
</dbReference>
<keyword evidence="2" id="KW-0813">Transport</keyword>
<evidence type="ECO:0000256" key="4">
    <source>
        <dbReference type="ARBA" id="ARBA00022927"/>
    </source>
</evidence>
<proteinExistence type="predicted"/>
<evidence type="ECO:0000313" key="6">
    <source>
        <dbReference type="Proteomes" id="UP000887540"/>
    </source>
</evidence>
<dbReference type="AlphaFoldDB" id="A0A914CX95"/>
<keyword evidence="6" id="KW-1185">Reference proteome</keyword>
<accession>A0A914CX95</accession>
<dbReference type="GO" id="GO:0034058">
    <property type="term" value="P:endosomal vesicle fusion"/>
    <property type="evidence" value="ECO:0007669"/>
    <property type="project" value="TreeGrafter"/>
</dbReference>
<dbReference type="InterPro" id="IPR001180">
    <property type="entry name" value="CNH_dom"/>
</dbReference>
<evidence type="ECO:0000313" key="7">
    <source>
        <dbReference type="WBParaSite" id="ACRNAN_scaffold1545.g33127.t1"/>
    </source>
</evidence>
<name>A0A914CX95_9BILA</name>
<dbReference type="GO" id="GO:0005737">
    <property type="term" value="C:cytoplasm"/>
    <property type="evidence" value="ECO:0007669"/>
    <property type="project" value="UniProtKB-SubCell"/>
</dbReference>
<dbReference type="Pfam" id="PF00780">
    <property type="entry name" value="CNH"/>
    <property type="match status" value="1"/>
</dbReference>